<keyword evidence="1" id="KW-0472">Membrane</keyword>
<keyword evidence="3" id="KW-1185">Reference proteome</keyword>
<accession>A0A926F2N7</accession>
<evidence type="ECO:0000313" key="3">
    <source>
        <dbReference type="Proteomes" id="UP000651085"/>
    </source>
</evidence>
<feature type="transmembrane region" description="Helical" evidence="1">
    <location>
        <begin position="12"/>
        <end position="33"/>
    </location>
</feature>
<protein>
    <submittedName>
        <fullName evidence="2">Uncharacterized protein</fullName>
    </submittedName>
</protein>
<gene>
    <name evidence="2" type="ORF">H8744_09855</name>
</gene>
<keyword evidence="1" id="KW-0812">Transmembrane</keyword>
<evidence type="ECO:0000313" key="2">
    <source>
        <dbReference type="EMBL" id="MBC8593546.1"/>
    </source>
</evidence>
<dbReference type="RefSeq" id="WP_262434673.1">
    <property type="nucleotide sequence ID" value="NZ_JACRTF010000001.1"/>
</dbReference>
<dbReference type="Proteomes" id="UP000651085">
    <property type="component" value="Unassembled WGS sequence"/>
</dbReference>
<name>A0A926F2N7_9BACT</name>
<reference evidence="2" key="1">
    <citation type="submission" date="2020-08" db="EMBL/GenBank/DDBJ databases">
        <title>Genome public.</title>
        <authorList>
            <person name="Liu C."/>
            <person name="Sun Q."/>
        </authorList>
    </citation>
    <scope>NUCLEOTIDE SEQUENCE</scope>
    <source>
        <strain evidence="2">N12</strain>
    </source>
</reference>
<proteinExistence type="predicted"/>
<dbReference type="EMBL" id="JACRTF010000001">
    <property type="protein sequence ID" value="MBC8593546.1"/>
    <property type="molecule type" value="Genomic_DNA"/>
</dbReference>
<comment type="caution">
    <text evidence="2">The sequence shown here is derived from an EMBL/GenBank/DDBJ whole genome shotgun (WGS) entry which is preliminary data.</text>
</comment>
<dbReference type="AlphaFoldDB" id="A0A926F2N7"/>
<evidence type="ECO:0000256" key="1">
    <source>
        <dbReference type="SAM" id="Phobius"/>
    </source>
</evidence>
<keyword evidence="1" id="KW-1133">Transmembrane helix</keyword>
<organism evidence="2 3">
    <name type="scientific">Jilunia laotingensis</name>
    <dbReference type="NCBI Taxonomy" id="2763675"/>
    <lineage>
        <taxon>Bacteria</taxon>
        <taxon>Pseudomonadati</taxon>
        <taxon>Bacteroidota</taxon>
        <taxon>Bacteroidia</taxon>
        <taxon>Bacteroidales</taxon>
        <taxon>Bacteroidaceae</taxon>
        <taxon>Jilunia</taxon>
    </lineage>
</organism>
<sequence>MWNNIYLTRKLHIVGITVILLNTMLLSIIAFMWTHIESQDEMISTLNLKISAMEQSRMNEKDAVRAMCWKELFERIDNAQKE</sequence>